<dbReference type="InterPro" id="IPR036416">
    <property type="entry name" value="Pept_tRNA_hydro_sf"/>
</dbReference>
<dbReference type="GO" id="GO:0006515">
    <property type="term" value="P:protein quality control for misfolded or incompletely synthesized proteins"/>
    <property type="evidence" value="ECO:0007669"/>
    <property type="project" value="UniProtKB-UniRule"/>
</dbReference>
<dbReference type="GO" id="GO:0072344">
    <property type="term" value="P:rescue of stalled ribosome"/>
    <property type="evidence" value="ECO:0007669"/>
    <property type="project" value="UniProtKB-UniRule"/>
</dbReference>
<dbReference type="FunFam" id="3.40.50.1470:FF:000001">
    <property type="entry name" value="Peptidyl-tRNA hydrolase"/>
    <property type="match status" value="1"/>
</dbReference>
<proteinExistence type="inferred from homology"/>
<dbReference type="GO" id="GO:0005737">
    <property type="term" value="C:cytoplasm"/>
    <property type="evidence" value="ECO:0007669"/>
    <property type="project" value="UniProtKB-SubCell"/>
</dbReference>
<evidence type="ECO:0000256" key="8">
    <source>
        <dbReference type="HAMAP-Rule" id="MF_00083"/>
    </source>
</evidence>
<evidence type="ECO:0000313" key="11">
    <source>
        <dbReference type="EMBL" id="MBI1757177.1"/>
    </source>
</evidence>
<feature type="binding site" evidence="8">
    <location>
        <position position="82"/>
    </location>
    <ligand>
        <name>tRNA</name>
        <dbReference type="ChEBI" id="CHEBI:17843"/>
    </ligand>
</feature>
<comment type="function">
    <text evidence="8">Hydrolyzes ribosome-free peptidyl-tRNAs (with 1 or more amino acids incorporated), which drop off the ribosome during protein synthesis, or as a result of ribosome stalling.</text>
</comment>
<dbReference type="AlphaFoldDB" id="A0A931LWX3"/>
<evidence type="ECO:0000256" key="6">
    <source>
        <dbReference type="ARBA" id="ARBA00048707"/>
    </source>
</evidence>
<dbReference type="PROSITE" id="PS01195">
    <property type="entry name" value="PEPT_TRNA_HYDROL_1"/>
    <property type="match status" value="1"/>
</dbReference>
<dbReference type="NCBIfam" id="TIGR00447">
    <property type="entry name" value="pth"/>
    <property type="match status" value="1"/>
</dbReference>
<dbReference type="InterPro" id="IPR001328">
    <property type="entry name" value="Pept_tRNA_hydro"/>
</dbReference>
<protein>
    <recommendedName>
        <fullName evidence="7 8">Peptidyl-tRNA hydrolase</fullName>
        <shortName evidence="8">Pth</shortName>
        <ecNumber evidence="1 8">3.1.1.29</ecNumber>
    </recommendedName>
</protein>
<comment type="caution">
    <text evidence="11">The sequence shown here is derived from an EMBL/GenBank/DDBJ whole genome shotgun (WGS) entry which is preliminary data.</text>
</comment>
<evidence type="ECO:0000256" key="4">
    <source>
        <dbReference type="ARBA" id="ARBA00022884"/>
    </source>
</evidence>
<feature type="site" description="Discriminates between blocked and unblocked aminoacyl-tRNA" evidence="8">
    <location>
        <position position="25"/>
    </location>
</feature>
<reference evidence="11" key="1">
    <citation type="submission" date="2020-07" db="EMBL/GenBank/DDBJ databases">
        <title>Huge and variable diversity of episymbiotic CPR bacteria and DPANN archaea in groundwater ecosystems.</title>
        <authorList>
            <person name="He C.Y."/>
            <person name="Keren R."/>
            <person name="Whittaker M."/>
            <person name="Farag I.F."/>
            <person name="Doudna J."/>
            <person name="Cate J.H.D."/>
            <person name="Banfield J.F."/>
        </authorList>
    </citation>
    <scope>NUCLEOTIDE SEQUENCE</scope>
    <source>
        <strain evidence="11">NC_groundwater_17_Pr7_B-0.1um_64_12</strain>
    </source>
</reference>
<evidence type="ECO:0000256" key="10">
    <source>
        <dbReference type="RuleBase" id="RU004320"/>
    </source>
</evidence>
<gene>
    <name evidence="8" type="primary">pth</name>
    <name evidence="11" type="ORF">HYR64_08740</name>
</gene>
<evidence type="ECO:0000256" key="1">
    <source>
        <dbReference type="ARBA" id="ARBA00013260"/>
    </source>
</evidence>
<comment type="subcellular location">
    <subcellularLocation>
        <location evidence="8">Cytoplasm</location>
    </subcellularLocation>
</comment>
<evidence type="ECO:0000313" key="12">
    <source>
        <dbReference type="Proteomes" id="UP000727962"/>
    </source>
</evidence>
<evidence type="ECO:0000256" key="9">
    <source>
        <dbReference type="RuleBase" id="RU000673"/>
    </source>
</evidence>
<dbReference type="InterPro" id="IPR018171">
    <property type="entry name" value="Pept_tRNA_hydro_CS"/>
</dbReference>
<comment type="function">
    <text evidence="8">Catalyzes the release of premature peptidyl moieties from peptidyl-tRNA molecules trapped in stalled 50S ribosomal subunits, and thus maintains levels of free tRNAs and 50S ribosomes.</text>
</comment>
<feature type="binding site" evidence="8">
    <location>
        <position position="80"/>
    </location>
    <ligand>
        <name>tRNA</name>
        <dbReference type="ChEBI" id="CHEBI:17843"/>
    </ligand>
</feature>
<dbReference type="Gene3D" id="3.40.50.1470">
    <property type="entry name" value="Peptidyl-tRNA hydrolase"/>
    <property type="match status" value="1"/>
</dbReference>
<feature type="site" description="Stabilizes the basic form of H active site to accept a proton" evidence="8">
    <location>
        <position position="107"/>
    </location>
</feature>
<feature type="binding site" evidence="8">
    <location>
        <position position="128"/>
    </location>
    <ligand>
        <name>tRNA</name>
        <dbReference type="ChEBI" id="CHEBI:17843"/>
    </ligand>
</feature>
<evidence type="ECO:0000256" key="2">
    <source>
        <dbReference type="ARBA" id="ARBA00022555"/>
    </source>
</evidence>
<dbReference type="HAMAP" id="MF_00083">
    <property type="entry name" value="Pept_tRNA_hydro_bact"/>
    <property type="match status" value="1"/>
</dbReference>
<keyword evidence="2 8" id="KW-0820">tRNA-binding</keyword>
<dbReference type="PANTHER" id="PTHR17224:SF1">
    <property type="entry name" value="PEPTIDYL-TRNA HYDROLASE"/>
    <property type="match status" value="1"/>
</dbReference>
<dbReference type="PANTHER" id="PTHR17224">
    <property type="entry name" value="PEPTIDYL-TRNA HYDROLASE"/>
    <property type="match status" value="1"/>
</dbReference>
<feature type="binding site" evidence="8">
    <location>
        <position position="30"/>
    </location>
    <ligand>
        <name>tRNA</name>
        <dbReference type="ChEBI" id="CHEBI:17843"/>
    </ligand>
</feature>
<organism evidence="11 12">
    <name type="scientific">Fimbriimonas ginsengisoli</name>
    <dbReference type="NCBI Taxonomy" id="1005039"/>
    <lineage>
        <taxon>Bacteria</taxon>
        <taxon>Bacillati</taxon>
        <taxon>Armatimonadota</taxon>
        <taxon>Fimbriimonadia</taxon>
        <taxon>Fimbriimonadales</taxon>
        <taxon>Fimbriimonadaceae</taxon>
        <taxon>Fimbriimonas</taxon>
    </lineage>
</organism>
<keyword evidence="4 8" id="KW-0694">RNA-binding</keyword>
<dbReference type="GO" id="GO:0000049">
    <property type="term" value="F:tRNA binding"/>
    <property type="evidence" value="ECO:0007669"/>
    <property type="project" value="UniProtKB-UniRule"/>
</dbReference>
<dbReference type="EMBL" id="JACOSL010000056">
    <property type="protein sequence ID" value="MBI1757177.1"/>
    <property type="molecule type" value="Genomic_DNA"/>
</dbReference>
<dbReference type="Proteomes" id="UP000727962">
    <property type="component" value="Unassembled WGS sequence"/>
</dbReference>
<comment type="subunit">
    <text evidence="8">Monomer.</text>
</comment>
<dbReference type="CDD" id="cd00462">
    <property type="entry name" value="PTH"/>
    <property type="match status" value="1"/>
</dbReference>
<evidence type="ECO:0000256" key="5">
    <source>
        <dbReference type="ARBA" id="ARBA00038063"/>
    </source>
</evidence>
<evidence type="ECO:0000256" key="7">
    <source>
        <dbReference type="ARBA" id="ARBA00050038"/>
    </source>
</evidence>
<comment type="similarity">
    <text evidence="5 8 10">Belongs to the PTH family.</text>
</comment>
<dbReference type="Pfam" id="PF01195">
    <property type="entry name" value="Pept_tRNA_hydro"/>
    <property type="match status" value="1"/>
</dbReference>
<sequence length="211" mass="22711">MRFGFRRRPKEPVSLPEWLIVGLGNPGPEYRGTRHNVGFAVIEELARRHHARLGSSRHRSRVGSASIAGSQVLLAMPLTYMNLCGQSVGPLAHSLDLAPERVLAISDELDLPLGKVRLRPKGGAGGHNGHKSLIAALHSQNYPRIRIGIGRGESEAVDHVLSTFDRDERTVIEAAIAQAADLCEGIVTNGLETTLSVANPPGETKGEDQAE</sequence>
<dbReference type="EC" id="3.1.1.29" evidence="1 8"/>
<comment type="catalytic activity">
    <reaction evidence="6 8 9">
        <text>an N-acyl-L-alpha-aminoacyl-tRNA + H2O = an N-acyl-L-amino acid + a tRNA + H(+)</text>
        <dbReference type="Rhea" id="RHEA:54448"/>
        <dbReference type="Rhea" id="RHEA-COMP:10123"/>
        <dbReference type="Rhea" id="RHEA-COMP:13883"/>
        <dbReference type="ChEBI" id="CHEBI:15377"/>
        <dbReference type="ChEBI" id="CHEBI:15378"/>
        <dbReference type="ChEBI" id="CHEBI:59874"/>
        <dbReference type="ChEBI" id="CHEBI:78442"/>
        <dbReference type="ChEBI" id="CHEBI:138191"/>
        <dbReference type="EC" id="3.1.1.29"/>
    </reaction>
</comment>
<dbReference type="SUPFAM" id="SSF53178">
    <property type="entry name" value="Peptidyl-tRNA hydrolase-like"/>
    <property type="match status" value="1"/>
</dbReference>
<name>A0A931LWX3_FIMGI</name>
<keyword evidence="8" id="KW-0963">Cytoplasm</keyword>
<keyword evidence="3 8" id="KW-0378">Hydrolase</keyword>
<accession>A0A931LWX3</accession>
<feature type="active site" description="Proton acceptor" evidence="8">
    <location>
        <position position="35"/>
    </location>
</feature>
<evidence type="ECO:0000256" key="3">
    <source>
        <dbReference type="ARBA" id="ARBA00022801"/>
    </source>
</evidence>
<dbReference type="GO" id="GO:0004045">
    <property type="term" value="F:peptidyl-tRNA hydrolase activity"/>
    <property type="evidence" value="ECO:0007669"/>
    <property type="project" value="UniProtKB-UniRule"/>
</dbReference>